<evidence type="ECO:0000313" key="1">
    <source>
        <dbReference type="EMBL" id="WQZ00631.1"/>
    </source>
</evidence>
<evidence type="ECO:0000313" key="2">
    <source>
        <dbReference type="Proteomes" id="UP001327463"/>
    </source>
</evidence>
<protein>
    <submittedName>
        <fullName evidence="1">Non-contractile tail tubular protein</fullName>
    </submittedName>
</protein>
<sequence>MQLSVALSTSWTTVSTTCSTVTASPLVYCLDNHKEDQMALVSQSIKNLKGGISQQPDILRYPEQGAKQVNGWSSETEGLQKRPPVVLKKVLGDAEYLGSDPMVHLINRDENEQYYVVFTGTSIRVFELDGTERTVRGDFTYVTTGNPQKDLRMITVADYTFVVNTTKTVEVNASSLSNGGNFQDNVDGLINVRGGQYGRKLVVTINGTTVEHQLPSGSNASEDPPKVDAQAIAEALAVLLRAALPSWTFDVGTGYIHVQAPSGTTITEFITKDGYADQLISPVTHYAQSFSKLPLNAPDGYLVKIVGDTSKTADQYYVKYDKAQKVWKETIGWNVTTLLHYHTMPWALVRAADGQFDFNWHNWEPRKAGDDTTSPHPSLVGSQITDVFFWRNRLGFLSGENVVLSRTGRYFDLYPPSVANLSDDDPIDVAISHNRVSILKYAVPFAEELLLWSDEAQFVMSASGVLSAKSVELNLTTQFDVQDGARPYGIGRNIYFASKRSTYSSMYRYYAVADVSEVKNAEDITTHIPQYIPNGVFSINGSGTENFCSVLTKGAPNKIFTYKFLYIDEQLRQQAWSHWEFSEDVRVLAADSIGSTMFVLMKNNTHSWLGQVDFTKETTDLPSEPYRLYLDLKKEYTIPSSAYNWDTNETTVALSSVFGMTLGGNRKLSMVEEDGKVTTWDTYGSAVSMIGDYSGKHVFFGVHIPFTYEFSKFLIKKTADDGSTSTEDTGRLQLRRAWVNYEDSGQFTVSVQNLSRTFEYDMGGNRIGSDKLVLGKLNLGTGQYRFPVVGNARVNTVTLYSEAPTPLNIIGCGWEGNYTRRTSGI</sequence>
<keyword evidence="2" id="KW-1185">Reference proteome</keyword>
<dbReference type="Proteomes" id="UP001327463">
    <property type="component" value="Segment"/>
</dbReference>
<dbReference type="Pfam" id="PF25675">
    <property type="entry name" value="Phage_nozzle"/>
    <property type="match status" value="1"/>
</dbReference>
<organism evidence="1 2">
    <name type="scientific">Klebsiella phage vB_KpnP_cmc355D</name>
    <dbReference type="NCBI Taxonomy" id="3110534"/>
    <lineage>
        <taxon>Viruses</taxon>
        <taxon>Duplodnaviria</taxon>
        <taxon>Heunggongvirae</taxon>
        <taxon>Uroviricota</taxon>
        <taxon>Caudoviricetes</taxon>
        <taxon>Autographivirales</taxon>
        <taxon>Autotranscriptaviridae</taxon>
        <taxon>Studiervirinae</taxon>
        <taxon>Benllochvirus</taxon>
        <taxon>Benllochvirus cmc355D</taxon>
    </lineage>
</organism>
<proteinExistence type="predicted"/>
<accession>A0ABZ0ZZA1</accession>
<dbReference type="EMBL" id="OR915848">
    <property type="protein sequence ID" value="WQZ00631.1"/>
    <property type="molecule type" value="Genomic_DNA"/>
</dbReference>
<reference evidence="1 2" key="1">
    <citation type="submission" date="2023-12" db="EMBL/GenBank/DDBJ databases">
        <authorList>
            <person name="Geng H."/>
            <person name="Luan G."/>
        </authorList>
    </citation>
    <scope>NUCLEOTIDE SEQUENCE [LARGE SCALE GENOMIC DNA]</scope>
</reference>
<dbReference type="InterPro" id="IPR058003">
    <property type="entry name" value="Phage_gp12"/>
</dbReference>
<name>A0ABZ0ZZA1_9CAUD</name>